<gene>
    <name evidence="5" type="ORF">DCAR_012155</name>
</gene>
<evidence type="ECO:0000256" key="1">
    <source>
        <dbReference type="ARBA" id="ARBA00022723"/>
    </source>
</evidence>
<dbReference type="GO" id="GO:0008270">
    <property type="term" value="F:zinc ion binding"/>
    <property type="evidence" value="ECO:0007669"/>
    <property type="project" value="UniProtKB-KW"/>
</dbReference>
<feature type="domain" description="RING-CH-type" evidence="4">
    <location>
        <begin position="30"/>
        <end position="94"/>
    </location>
</feature>
<evidence type="ECO:0000259" key="4">
    <source>
        <dbReference type="PROSITE" id="PS51292"/>
    </source>
</evidence>
<keyword evidence="2" id="KW-0863">Zinc-finger</keyword>
<keyword evidence="3" id="KW-0862">Zinc</keyword>
<dbReference type="InterPro" id="IPR011016">
    <property type="entry name" value="Znf_RING-CH"/>
</dbReference>
<dbReference type="SMART" id="SM00744">
    <property type="entry name" value="RINGv"/>
    <property type="match status" value="1"/>
</dbReference>
<evidence type="ECO:0000256" key="3">
    <source>
        <dbReference type="ARBA" id="ARBA00022833"/>
    </source>
</evidence>
<dbReference type="CDD" id="cd16495">
    <property type="entry name" value="RING_CH-C4HC3_MARCH"/>
    <property type="match status" value="1"/>
</dbReference>
<evidence type="ECO:0000313" key="5">
    <source>
        <dbReference type="EMBL" id="KZN03399.1"/>
    </source>
</evidence>
<dbReference type="PANTHER" id="PTHR46214">
    <property type="entry name" value="ZINC FINGER, RING-CH-TYPE"/>
    <property type="match status" value="1"/>
</dbReference>
<comment type="caution">
    <text evidence="5">The sequence shown here is derived from an EMBL/GenBank/DDBJ whole genome shotgun (WGS) entry which is preliminary data.</text>
</comment>
<dbReference type="SUPFAM" id="SSF57850">
    <property type="entry name" value="RING/U-box"/>
    <property type="match status" value="1"/>
</dbReference>
<reference evidence="5" key="1">
    <citation type="journal article" date="2016" name="Nat. Genet.">
        <title>A high-quality carrot genome assembly provides new insights into carotenoid accumulation and asterid genome evolution.</title>
        <authorList>
            <person name="Iorizzo M."/>
            <person name="Ellison S."/>
            <person name="Senalik D."/>
            <person name="Zeng P."/>
            <person name="Satapoomin P."/>
            <person name="Huang J."/>
            <person name="Bowman M."/>
            <person name="Iovene M."/>
            <person name="Sanseverino W."/>
            <person name="Cavagnaro P."/>
            <person name="Yildiz M."/>
            <person name="Macko-Podgorni A."/>
            <person name="Moranska E."/>
            <person name="Grzebelus E."/>
            <person name="Grzebelus D."/>
            <person name="Ashrafi H."/>
            <person name="Zheng Z."/>
            <person name="Cheng S."/>
            <person name="Spooner D."/>
            <person name="Van Deynze A."/>
            <person name="Simon P."/>
        </authorList>
    </citation>
    <scope>NUCLEOTIDE SEQUENCE [LARGE SCALE GENOMIC DNA]</scope>
    <source>
        <tissue evidence="5">Leaf</tissue>
    </source>
</reference>
<accession>A0A166C7Q5</accession>
<organism evidence="5">
    <name type="scientific">Daucus carota subsp. sativus</name>
    <name type="common">Carrot</name>
    <dbReference type="NCBI Taxonomy" id="79200"/>
    <lineage>
        <taxon>Eukaryota</taxon>
        <taxon>Viridiplantae</taxon>
        <taxon>Streptophyta</taxon>
        <taxon>Embryophyta</taxon>
        <taxon>Tracheophyta</taxon>
        <taxon>Spermatophyta</taxon>
        <taxon>Magnoliopsida</taxon>
        <taxon>eudicotyledons</taxon>
        <taxon>Gunneridae</taxon>
        <taxon>Pentapetalae</taxon>
        <taxon>asterids</taxon>
        <taxon>campanulids</taxon>
        <taxon>Apiales</taxon>
        <taxon>Apiaceae</taxon>
        <taxon>Apioideae</taxon>
        <taxon>Scandiceae</taxon>
        <taxon>Daucinae</taxon>
        <taxon>Daucus</taxon>
        <taxon>Daucus sect. Daucus</taxon>
    </lineage>
</organism>
<protein>
    <recommendedName>
        <fullName evidence="4">RING-CH-type domain-containing protein</fullName>
    </recommendedName>
</protein>
<dbReference type="InterPro" id="IPR013083">
    <property type="entry name" value="Znf_RING/FYVE/PHD"/>
</dbReference>
<dbReference type="AlphaFoldDB" id="A0A166C7Q5"/>
<dbReference type="Gramene" id="KZN03399">
    <property type="protein sequence ID" value="KZN03399"/>
    <property type="gene ID" value="DCAR_012155"/>
</dbReference>
<name>A0A166C7Q5_DAUCS</name>
<keyword evidence="1" id="KW-0479">Metal-binding</keyword>
<dbReference type="PROSITE" id="PS51292">
    <property type="entry name" value="ZF_RING_CH"/>
    <property type="match status" value="1"/>
</dbReference>
<dbReference type="STRING" id="79200.A0A166C7Q5"/>
<dbReference type="Gene3D" id="3.30.40.10">
    <property type="entry name" value="Zinc/RING finger domain, C3HC4 (zinc finger)"/>
    <property type="match status" value="1"/>
</dbReference>
<dbReference type="PANTHER" id="PTHR46214:SF30">
    <property type="entry name" value="OS01G0850200 PROTEIN"/>
    <property type="match status" value="1"/>
</dbReference>
<dbReference type="EMBL" id="LNRQ01000003">
    <property type="protein sequence ID" value="KZN03399.1"/>
    <property type="molecule type" value="Genomic_DNA"/>
</dbReference>
<evidence type="ECO:0000256" key="2">
    <source>
        <dbReference type="ARBA" id="ARBA00022771"/>
    </source>
</evidence>
<proteinExistence type="predicted"/>
<dbReference type="Pfam" id="PF12906">
    <property type="entry name" value="RINGv"/>
    <property type="match status" value="1"/>
</dbReference>
<sequence>MGSHNSSLRNYNSTDVIVDIEDFADEFRIPVEAVGRDCRICMMSLDSESAGSVFELGCSCKDDLAAVHEQCAETWFIKKGNNVCEICHSIAQNVAVPWVQHFSDQDDTSSIDEVSIPVFEVDTSATNEFLQPASSRFNAVLQPVLFSTNAILVPTYTILEPAFSTDEVSVPVYEADLSPPNAILVPVSSTNYTDAVPVSSTNAAGVAVSNSRTQYCIDCVDSFCEKLVCFLITLVIVMEILQRLYN</sequence>